<accession>A0A3T0EAB6</accession>
<dbReference type="KEGG" id="gak:X907_1574"/>
<gene>
    <name evidence="1" type="ORF">X907_1574</name>
</gene>
<dbReference type="Pfam" id="PF05930">
    <property type="entry name" value="Phage_AlpA"/>
    <property type="match status" value="1"/>
</dbReference>
<dbReference type="InterPro" id="IPR009061">
    <property type="entry name" value="DNA-bd_dom_put_sf"/>
</dbReference>
<evidence type="ECO:0000313" key="1">
    <source>
        <dbReference type="EMBL" id="AZU04106.1"/>
    </source>
</evidence>
<dbReference type="InterPro" id="IPR010260">
    <property type="entry name" value="AlpA"/>
</dbReference>
<dbReference type="OrthoDB" id="9801242at2"/>
<reference evidence="1 2" key="1">
    <citation type="submission" date="2016-12" db="EMBL/GenBank/DDBJ databases">
        <title>The genome of dimorphic prosthecate Glycocaulis alkaliphilus 6b-8t, isolated from crude oil dictates its adaptability in petroleum environments.</title>
        <authorList>
            <person name="Wu X.-L."/>
            <person name="Geng S."/>
        </authorList>
    </citation>
    <scope>NUCLEOTIDE SEQUENCE [LARGE SCALE GENOMIC DNA]</scope>
    <source>
        <strain evidence="1 2">6B-8</strain>
    </source>
</reference>
<evidence type="ECO:0000313" key="2">
    <source>
        <dbReference type="Proteomes" id="UP000286954"/>
    </source>
</evidence>
<dbReference type="PANTHER" id="PTHR36154">
    <property type="entry name" value="DNA-BINDING TRANSCRIPTIONAL ACTIVATOR ALPA"/>
    <property type="match status" value="1"/>
</dbReference>
<dbReference type="Proteomes" id="UP000286954">
    <property type="component" value="Chromosome"/>
</dbReference>
<dbReference type="Gene3D" id="1.10.238.160">
    <property type="match status" value="1"/>
</dbReference>
<organism evidence="1 2">
    <name type="scientific">Glycocaulis alkaliphilus</name>
    <dbReference type="NCBI Taxonomy" id="1434191"/>
    <lineage>
        <taxon>Bacteria</taxon>
        <taxon>Pseudomonadati</taxon>
        <taxon>Pseudomonadota</taxon>
        <taxon>Alphaproteobacteria</taxon>
        <taxon>Maricaulales</taxon>
        <taxon>Maricaulaceae</taxon>
        <taxon>Glycocaulis</taxon>
    </lineage>
</organism>
<name>A0A3T0EAB6_9PROT</name>
<protein>
    <submittedName>
        <fullName evidence="1">Prophage CP4-57 regulator</fullName>
    </submittedName>
</protein>
<dbReference type="PANTHER" id="PTHR36154:SF1">
    <property type="entry name" value="DNA-BINDING TRANSCRIPTIONAL ACTIVATOR ALPA"/>
    <property type="match status" value="1"/>
</dbReference>
<dbReference type="SUPFAM" id="SSF46955">
    <property type="entry name" value="Putative DNA-binding domain"/>
    <property type="match status" value="1"/>
</dbReference>
<keyword evidence="2" id="KW-1185">Reference proteome</keyword>
<proteinExistence type="predicted"/>
<dbReference type="AlphaFoldDB" id="A0A3T0EAB6"/>
<dbReference type="InterPro" id="IPR052931">
    <property type="entry name" value="Prophage_regulatory_activator"/>
</dbReference>
<dbReference type="RefSeq" id="WP_127566800.1">
    <property type="nucleotide sequence ID" value="NZ_BMFB01000003.1"/>
</dbReference>
<sequence length="63" mass="7288">MAFLKRRDVERRVGISTATLYRWIGEGRFPRPVKIGPSCVRWPEAEIETWASERIAERDAEAA</sequence>
<dbReference type="EMBL" id="CP018911">
    <property type="protein sequence ID" value="AZU04106.1"/>
    <property type="molecule type" value="Genomic_DNA"/>
</dbReference>